<comment type="cofactor">
    <cofactor evidence="1">
        <name>thiamine diphosphate</name>
        <dbReference type="ChEBI" id="CHEBI:58937"/>
    </cofactor>
</comment>
<keyword evidence="2" id="KW-0560">Oxidoreductase</keyword>
<dbReference type="PANTHER" id="PTHR11516:SF2">
    <property type="entry name" value="PYRUVATE DEHYDROGENASE ALPHA SUBUNIT"/>
    <property type="match status" value="1"/>
</dbReference>
<dbReference type="InterPro" id="IPR001017">
    <property type="entry name" value="DH_E1"/>
</dbReference>
<dbReference type="RefSeq" id="WP_394300252.1">
    <property type="nucleotide sequence ID" value="NZ_JBHMQT010000009.1"/>
</dbReference>
<evidence type="ECO:0000256" key="2">
    <source>
        <dbReference type="ARBA" id="ARBA00023002"/>
    </source>
</evidence>
<organism evidence="5 6">
    <name type="scientific">Sphaerimonospora cavernae</name>
    <dbReference type="NCBI Taxonomy" id="1740611"/>
    <lineage>
        <taxon>Bacteria</taxon>
        <taxon>Bacillati</taxon>
        <taxon>Actinomycetota</taxon>
        <taxon>Actinomycetes</taxon>
        <taxon>Streptosporangiales</taxon>
        <taxon>Streptosporangiaceae</taxon>
        <taxon>Sphaerimonospora</taxon>
    </lineage>
</organism>
<evidence type="ECO:0000256" key="1">
    <source>
        <dbReference type="ARBA" id="ARBA00001964"/>
    </source>
</evidence>
<reference evidence="5 6" key="1">
    <citation type="submission" date="2024-09" db="EMBL/GenBank/DDBJ databases">
        <authorList>
            <person name="Sun Q."/>
            <person name="Mori K."/>
        </authorList>
    </citation>
    <scope>NUCLEOTIDE SEQUENCE [LARGE SCALE GENOMIC DNA]</scope>
    <source>
        <strain evidence="5 6">TBRC 1851</strain>
    </source>
</reference>
<dbReference type="InterPro" id="IPR029061">
    <property type="entry name" value="THDP-binding"/>
</dbReference>
<dbReference type="SUPFAM" id="SSF52518">
    <property type="entry name" value="Thiamin diphosphate-binding fold (THDP-binding)"/>
    <property type="match status" value="1"/>
</dbReference>
<dbReference type="InterPro" id="IPR050642">
    <property type="entry name" value="PDH_E1_Alpha_Subunit"/>
</dbReference>
<comment type="caution">
    <text evidence="5">The sequence shown here is derived from an EMBL/GenBank/DDBJ whole genome shotgun (WGS) entry which is preliminary data.</text>
</comment>
<feature type="domain" description="Dehydrogenase E1 component" evidence="4">
    <location>
        <begin position="39"/>
        <end position="280"/>
    </location>
</feature>
<sequence length="324" mass="35489">MTRPFTGLMSETTAAPAVATMAVSPVESIRLDEEDLSLMLTIRAFELKLLDLYGRGLLNGTTHTCLGQEYIPVAMEGLLDPRDHVFSNHRGHGHYLARFRDPAGLFAEIMGREGAVCDGVGGSQHIRRERFLSTGVQGESLPVAAGVALHLKRAEPGRLACVYIGDGTFGEGAVYETFNIASLWALPLLVVVENNGIAQSTPTPRHLAGSIAGRAAAFDVDHRLIETSDVAGIRHTLEPLVAWVRSHSAPLVVEFVTRRLGPHSKGDDTRPDQAVQDLRERDWYARCAAVDPERFRRLDARARAHIDEIAAEVAARPPSRWERP</sequence>
<accession>A0ABV6U0P9</accession>
<keyword evidence="6" id="KW-1185">Reference proteome</keyword>
<dbReference type="Proteomes" id="UP001589870">
    <property type="component" value="Unassembled WGS sequence"/>
</dbReference>
<protein>
    <submittedName>
        <fullName evidence="5">Thiamine pyrophosphate-dependent dehydrogenase E1 component subunit alpha</fullName>
    </submittedName>
</protein>
<name>A0ABV6U0P9_9ACTN</name>
<evidence type="ECO:0000259" key="4">
    <source>
        <dbReference type="Pfam" id="PF00676"/>
    </source>
</evidence>
<evidence type="ECO:0000313" key="6">
    <source>
        <dbReference type="Proteomes" id="UP001589870"/>
    </source>
</evidence>
<gene>
    <name evidence="5" type="ORF">ACFHYQ_07000</name>
</gene>
<proteinExistence type="predicted"/>
<dbReference type="Gene3D" id="3.40.50.970">
    <property type="match status" value="1"/>
</dbReference>
<dbReference type="EMBL" id="JBHMQT010000009">
    <property type="protein sequence ID" value="MFC0862039.1"/>
    <property type="molecule type" value="Genomic_DNA"/>
</dbReference>
<dbReference type="Pfam" id="PF00676">
    <property type="entry name" value="E1_dh"/>
    <property type="match status" value="1"/>
</dbReference>
<evidence type="ECO:0000256" key="3">
    <source>
        <dbReference type="ARBA" id="ARBA00023052"/>
    </source>
</evidence>
<dbReference type="PANTHER" id="PTHR11516">
    <property type="entry name" value="PYRUVATE DEHYDROGENASE E1 COMPONENT, ALPHA SUBUNIT BACTERIAL AND ORGANELLAR"/>
    <property type="match status" value="1"/>
</dbReference>
<evidence type="ECO:0000313" key="5">
    <source>
        <dbReference type="EMBL" id="MFC0862039.1"/>
    </source>
</evidence>
<dbReference type="CDD" id="cd02000">
    <property type="entry name" value="TPP_E1_PDC_ADC_BCADC"/>
    <property type="match status" value="1"/>
</dbReference>
<keyword evidence="3" id="KW-0786">Thiamine pyrophosphate</keyword>